<comment type="caution">
    <text evidence="1">The sequence shown here is derived from an EMBL/GenBank/DDBJ whole genome shotgun (WGS) entry which is preliminary data.</text>
</comment>
<sequence>MPFIYFFSVPSQIFQVHKSAAMGRRRGVGRARRVTARPSTVCGPLLSVRRLARFSGRHGNVLGWLCLRFVVGELPGFYFV</sequence>
<accession>A0A5B7KAA2</accession>
<evidence type="ECO:0000313" key="1">
    <source>
        <dbReference type="EMBL" id="MPD03756.1"/>
    </source>
</evidence>
<dbReference type="Proteomes" id="UP000324222">
    <property type="component" value="Unassembled WGS sequence"/>
</dbReference>
<protein>
    <submittedName>
        <fullName evidence="1">Uncharacterized protein</fullName>
    </submittedName>
</protein>
<evidence type="ECO:0000313" key="2">
    <source>
        <dbReference type="Proteomes" id="UP000324222"/>
    </source>
</evidence>
<keyword evidence="2" id="KW-1185">Reference proteome</keyword>
<proteinExistence type="predicted"/>
<organism evidence="1 2">
    <name type="scientific">Portunus trituberculatus</name>
    <name type="common">Swimming crab</name>
    <name type="synonym">Neptunus trituberculatus</name>
    <dbReference type="NCBI Taxonomy" id="210409"/>
    <lineage>
        <taxon>Eukaryota</taxon>
        <taxon>Metazoa</taxon>
        <taxon>Ecdysozoa</taxon>
        <taxon>Arthropoda</taxon>
        <taxon>Crustacea</taxon>
        <taxon>Multicrustacea</taxon>
        <taxon>Malacostraca</taxon>
        <taxon>Eumalacostraca</taxon>
        <taxon>Eucarida</taxon>
        <taxon>Decapoda</taxon>
        <taxon>Pleocyemata</taxon>
        <taxon>Brachyura</taxon>
        <taxon>Eubrachyura</taxon>
        <taxon>Portunoidea</taxon>
        <taxon>Portunidae</taxon>
        <taxon>Portuninae</taxon>
        <taxon>Portunus</taxon>
    </lineage>
</organism>
<name>A0A5B7KAA2_PORTR</name>
<dbReference type="EMBL" id="VSRR010137731">
    <property type="protein sequence ID" value="MPD03756.1"/>
    <property type="molecule type" value="Genomic_DNA"/>
</dbReference>
<gene>
    <name evidence="1" type="ORF">E2C01_099407</name>
</gene>
<reference evidence="1 2" key="1">
    <citation type="submission" date="2019-05" db="EMBL/GenBank/DDBJ databases">
        <title>Another draft genome of Portunus trituberculatus and its Hox gene families provides insights of decapod evolution.</title>
        <authorList>
            <person name="Jeong J.-H."/>
            <person name="Song I."/>
            <person name="Kim S."/>
            <person name="Choi T."/>
            <person name="Kim D."/>
            <person name="Ryu S."/>
            <person name="Kim W."/>
        </authorList>
    </citation>
    <scope>NUCLEOTIDE SEQUENCE [LARGE SCALE GENOMIC DNA]</scope>
    <source>
        <tissue evidence="1">Muscle</tissue>
    </source>
</reference>
<dbReference type="AlphaFoldDB" id="A0A5B7KAA2"/>